<evidence type="ECO:0000256" key="3">
    <source>
        <dbReference type="ARBA" id="ARBA00022475"/>
    </source>
</evidence>
<feature type="region of interest" description="Disordered" evidence="8">
    <location>
        <begin position="425"/>
        <end position="456"/>
    </location>
</feature>
<accession>A0A0U3M0E8</accession>
<dbReference type="KEGG" id="sgb:WQO_24975"/>
<keyword evidence="4 9" id="KW-0812">Transmembrane</keyword>
<dbReference type="PANTHER" id="PTHR42865:SF1">
    <property type="entry name" value="AEROBIC C4-DICARBOXYLATE TRANSPORT PROTEIN"/>
    <property type="match status" value="1"/>
</dbReference>
<dbReference type="SUPFAM" id="SSF118215">
    <property type="entry name" value="Proton glutamate symport protein"/>
    <property type="match status" value="1"/>
</dbReference>
<dbReference type="STRING" id="1172567.WQO_24975"/>
<dbReference type="GO" id="GO:0015141">
    <property type="term" value="F:succinate transmembrane transporter activity"/>
    <property type="evidence" value="ECO:0007669"/>
    <property type="project" value="TreeGrafter"/>
</dbReference>
<reference evidence="10 11" key="1">
    <citation type="journal article" date="2012" name="J. Bacteriol.">
        <title>Draft genome sequence of Streptomyces globisporus C-1027, which produces an antitumor antibiotic consisting of a nine-membered enediyne with a chromoprotein.</title>
        <authorList>
            <person name="Wang L."/>
            <person name="Wang S."/>
            <person name="He Q."/>
            <person name="Yu T."/>
            <person name="Li Q."/>
            <person name="Hong B."/>
        </authorList>
    </citation>
    <scope>NUCLEOTIDE SEQUENCE [LARGE SCALE GENOMIC DNA]</scope>
    <source>
        <strain evidence="10 11">C-1027</strain>
    </source>
</reference>
<dbReference type="GO" id="GO:0070778">
    <property type="term" value="P:L-aspartate transmembrane transport"/>
    <property type="evidence" value="ECO:0007669"/>
    <property type="project" value="TreeGrafter"/>
</dbReference>
<comment type="subcellular location">
    <subcellularLocation>
        <location evidence="1">Cell membrane</location>
        <topology evidence="1">Multi-pass membrane protein</topology>
    </subcellularLocation>
</comment>
<evidence type="ECO:0000256" key="2">
    <source>
        <dbReference type="ARBA" id="ARBA00022448"/>
    </source>
</evidence>
<dbReference type="RefSeq" id="WP_010060093.1">
    <property type="nucleotide sequence ID" value="NZ_CP013738.1"/>
</dbReference>
<feature type="transmembrane region" description="Helical" evidence="9">
    <location>
        <begin position="42"/>
        <end position="66"/>
    </location>
</feature>
<evidence type="ECO:0000313" key="11">
    <source>
        <dbReference type="Proteomes" id="UP000064183"/>
    </source>
</evidence>
<keyword evidence="7 9" id="KW-0472">Membrane</keyword>
<evidence type="ECO:0000256" key="1">
    <source>
        <dbReference type="ARBA" id="ARBA00004651"/>
    </source>
</evidence>
<evidence type="ECO:0000256" key="5">
    <source>
        <dbReference type="ARBA" id="ARBA00022847"/>
    </source>
</evidence>
<keyword evidence="6 9" id="KW-1133">Transmembrane helix</keyword>
<keyword evidence="3" id="KW-1003">Cell membrane</keyword>
<dbReference type="Pfam" id="PF00375">
    <property type="entry name" value="SDF"/>
    <property type="match status" value="1"/>
</dbReference>
<dbReference type="Gene3D" id="1.10.3860.10">
    <property type="entry name" value="Sodium:dicarboxylate symporter"/>
    <property type="match status" value="1"/>
</dbReference>
<feature type="transmembrane region" description="Helical" evidence="9">
    <location>
        <begin position="78"/>
        <end position="100"/>
    </location>
</feature>
<dbReference type="PANTHER" id="PTHR42865">
    <property type="entry name" value="PROTON/GLUTAMATE-ASPARTATE SYMPORTER"/>
    <property type="match status" value="1"/>
</dbReference>
<organism evidence="10 11">
    <name type="scientific">Streptomyces globisporus C-1027</name>
    <dbReference type="NCBI Taxonomy" id="1172567"/>
    <lineage>
        <taxon>Bacteria</taxon>
        <taxon>Bacillati</taxon>
        <taxon>Actinomycetota</taxon>
        <taxon>Actinomycetes</taxon>
        <taxon>Kitasatosporales</taxon>
        <taxon>Streptomycetaceae</taxon>
        <taxon>Streptomyces</taxon>
    </lineage>
</organism>
<dbReference type="GO" id="GO:0005886">
    <property type="term" value="C:plasma membrane"/>
    <property type="evidence" value="ECO:0007669"/>
    <property type="project" value="UniProtKB-SubCell"/>
</dbReference>
<name>A0A0U3M0E8_STRGL</name>
<dbReference type="InterPro" id="IPR036458">
    <property type="entry name" value="Na:dicarbo_symporter_sf"/>
</dbReference>
<sequence length="456" mass="47233">MAVAAKQRDRTHYLYIAVIAAVALGILVGFAAPGVAVELKPIGAGFVNLIKMMISPIIFCTIVLGVGSVRKAAKVGAVGGLALGYFLVMSTVALAIGLLVGNFLEPGSTLHITEAAREAGAEQAGGAGESTADFLLGIIPTTIVSAFTEGEVLQTLLVALLAGFALQAMGRTGEPIIRGITHIQRLVFRILAMIMWAAPVGAFGAIAAVVGETGLDALKSLAIIMIGFYVTCALFVFVVLGALLRLIAGVNLFSLLKYLGREFLLILSTSSSESALPRLIAKMEHMGVSKPVVGITVPTGYSFNLDGTAIYLTMSSLFIANAMGDPLSAGEQISLLVFMVIASKGAAGVTGAGLATLAGGLQSHRPELVDGVGLIVGIDRFMSEARALTNFAGNAVATVLVGHWTKEIDKDRVGEVLAGRIPFDEKTLVDDGHGPAPSEEVPEQRDSAPAEQPAKV</sequence>
<dbReference type="GO" id="GO:0015138">
    <property type="term" value="F:fumarate transmembrane transporter activity"/>
    <property type="evidence" value="ECO:0007669"/>
    <property type="project" value="TreeGrafter"/>
</dbReference>
<dbReference type="InterPro" id="IPR001991">
    <property type="entry name" value="Na-dicarboxylate_symporter"/>
</dbReference>
<dbReference type="GO" id="GO:0015366">
    <property type="term" value="F:malate:proton symporter activity"/>
    <property type="evidence" value="ECO:0007669"/>
    <property type="project" value="TreeGrafter"/>
</dbReference>
<feature type="transmembrane region" description="Helical" evidence="9">
    <location>
        <begin position="190"/>
        <end position="210"/>
    </location>
</feature>
<dbReference type="AlphaFoldDB" id="A0A0U3M0E8"/>
<keyword evidence="2" id="KW-0813">Transport</keyword>
<feature type="transmembrane region" description="Helical" evidence="9">
    <location>
        <begin position="152"/>
        <end position="169"/>
    </location>
</feature>
<feature type="transmembrane region" description="Helical" evidence="9">
    <location>
        <begin position="222"/>
        <end position="248"/>
    </location>
</feature>
<proteinExistence type="predicted"/>
<gene>
    <name evidence="10" type="ORF">WQO_24975</name>
</gene>
<protein>
    <submittedName>
        <fullName evidence="10">C4-dicarboxylate transporter</fullName>
    </submittedName>
</protein>
<dbReference type="GeneID" id="27785656"/>
<dbReference type="FunFam" id="1.10.3860.10:FF:000001">
    <property type="entry name" value="C4-dicarboxylate transport protein"/>
    <property type="match status" value="1"/>
</dbReference>
<evidence type="ECO:0000256" key="7">
    <source>
        <dbReference type="ARBA" id="ARBA00023136"/>
    </source>
</evidence>
<evidence type="ECO:0000256" key="4">
    <source>
        <dbReference type="ARBA" id="ARBA00022692"/>
    </source>
</evidence>
<dbReference type="PRINTS" id="PR00173">
    <property type="entry name" value="EDTRNSPORT"/>
</dbReference>
<evidence type="ECO:0000256" key="8">
    <source>
        <dbReference type="SAM" id="MobiDB-lite"/>
    </source>
</evidence>
<evidence type="ECO:0000313" key="10">
    <source>
        <dbReference type="EMBL" id="ALU96290.1"/>
    </source>
</evidence>
<dbReference type="EMBL" id="CP013738">
    <property type="protein sequence ID" value="ALU96290.1"/>
    <property type="molecule type" value="Genomic_DNA"/>
</dbReference>
<evidence type="ECO:0000256" key="6">
    <source>
        <dbReference type="ARBA" id="ARBA00022989"/>
    </source>
</evidence>
<dbReference type="Proteomes" id="UP000064183">
    <property type="component" value="Chromosome"/>
</dbReference>
<keyword evidence="5" id="KW-0769">Symport</keyword>
<feature type="transmembrane region" description="Helical" evidence="9">
    <location>
        <begin position="12"/>
        <end position="36"/>
    </location>
</feature>
<evidence type="ECO:0000256" key="9">
    <source>
        <dbReference type="SAM" id="Phobius"/>
    </source>
</evidence>